<comment type="caution">
    <text evidence="1">The sequence shown here is derived from an EMBL/GenBank/DDBJ whole genome shotgun (WGS) entry which is preliminary data.</text>
</comment>
<organism evidence="1 2">
    <name type="scientific">Eumeta variegata</name>
    <name type="common">Bagworm moth</name>
    <name type="synonym">Eumeta japonica</name>
    <dbReference type="NCBI Taxonomy" id="151549"/>
    <lineage>
        <taxon>Eukaryota</taxon>
        <taxon>Metazoa</taxon>
        <taxon>Ecdysozoa</taxon>
        <taxon>Arthropoda</taxon>
        <taxon>Hexapoda</taxon>
        <taxon>Insecta</taxon>
        <taxon>Pterygota</taxon>
        <taxon>Neoptera</taxon>
        <taxon>Endopterygota</taxon>
        <taxon>Lepidoptera</taxon>
        <taxon>Glossata</taxon>
        <taxon>Ditrysia</taxon>
        <taxon>Tineoidea</taxon>
        <taxon>Psychidae</taxon>
        <taxon>Oiketicinae</taxon>
        <taxon>Eumeta</taxon>
    </lineage>
</organism>
<accession>A0A4C1V128</accession>
<dbReference type="Proteomes" id="UP000299102">
    <property type="component" value="Unassembled WGS sequence"/>
</dbReference>
<evidence type="ECO:0000313" key="2">
    <source>
        <dbReference type="Proteomes" id="UP000299102"/>
    </source>
</evidence>
<dbReference type="AlphaFoldDB" id="A0A4C1V128"/>
<name>A0A4C1V128_EUMVA</name>
<evidence type="ECO:0000313" key="1">
    <source>
        <dbReference type="EMBL" id="GBP32488.1"/>
    </source>
</evidence>
<proteinExistence type="predicted"/>
<gene>
    <name evidence="1" type="ORF">EVAR_24652_1</name>
</gene>
<keyword evidence="2" id="KW-1185">Reference proteome</keyword>
<reference evidence="1 2" key="1">
    <citation type="journal article" date="2019" name="Commun. Biol.">
        <title>The bagworm genome reveals a unique fibroin gene that provides high tensile strength.</title>
        <authorList>
            <person name="Kono N."/>
            <person name="Nakamura H."/>
            <person name="Ohtoshi R."/>
            <person name="Tomita M."/>
            <person name="Numata K."/>
            <person name="Arakawa K."/>
        </authorList>
    </citation>
    <scope>NUCLEOTIDE SEQUENCE [LARGE SCALE GENOMIC DNA]</scope>
</reference>
<dbReference type="EMBL" id="BGZK01000260">
    <property type="protein sequence ID" value="GBP32488.1"/>
    <property type="molecule type" value="Genomic_DNA"/>
</dbReference>
<protein>
    <submittedName>
        <fullName evidence="1">Uncharacterized protein</fullName>
    </submittedName>
</protein>
<sequence length="80" mass="8819">MWVITGPLGAFGPFLHFQKCSTDISYGHRLHERCKSEDRALSRPRDSESRRTRHSLSIALLSYPKDIAKGGGGLGGLKPP</sequence>